<dbReference type="AlphaFoldDB" id="A0A0H2YQ59"/>
<dbReference type="GO" id="GO:0043952">
    <property type="term" value="P:protein transport by the Sec complex"/>
    <property type="evidence" value="ECO:0007669"/>
    <property type="project" value="UniProtKB-UniRule"/>
</dbReference>
<evidence type="ECO:0000256" key="1">
    <source>
        <dbReference type="ARBA" id="ARBA00004370"/>
    </source>
</evidence>
<keyword evidence="7 9" id="KW-0811">Translocation</keyword>
<evidence type="ECO:0000256" key="2">
    <source>
        <dbReference type="ARBA" id="ARBA00022448"/>
    </source>
</evidence>
<dbReference type="Proteomes" id="UP000001823">
    <property type="component" value="Chromosome"/>
</dbReference>
<dbReference type="InterPro" id="IPR038379">
    <property type="entry name" value="SecE_sf"/>
</dbReference>
<keyword evidence="3 9" id="KW-1003">Cell membrane</keyword>
<feature type="transmembrane region" description="Helical" evidence="9">
    <location>
        <begin position="41"/>
        <end position="63"/>
    </location>
</feature>
<keyword evidence="4 9" id="KW-0812">Transmembrane</keyword>
<dbReference type="GO" id="GO:0009306">
    <property type="term" value="P:protein secretion"/>
    <property type="evidence" value="ECO:0007669"/>
    <property type="project" value="UniProtKB-UniRule"/>
</dbReference>
<evidence type="ECO:0000256" key="8">
    <source>
        <dbReference type="ARBA" id="ARBA00023136"/>
    </source>
</evidence>
<evidence type="ECO:0000256" key="3">
    <source>
        <dbReference type="ARBA" id="ARBA00022475"/>
    </source>
</evidence>
<dbReference type="EMBL" id="CP000246">
    <property type="protein sequence ID" value="ABG83090.1"/>
    <property type="molecule type" value="Genomic_DNA"/>
</dbReference>
<dbReference type="HOGENOM" id="CLU_113663_5_1_9"/>
<dbReference type="PROSITE" id="PS01067">
    <property type="entry name" value="SECE_SEC61G"/>
    <property type="match status" value="1"/>
</dbReference>
<keyword evidence="2 9" id="KW-0813">Transport</keyword>
<dbReference type="GO" id="GO:0065002">
    <property type="term" value="P:intracellular protein transmembrane transport"/>
    <property type="evidence" value="ECO:0007669"/>
    <property type="project" value="UniProtKB-UniRule"/>
</dbReference>
<dbReference type="PANTHER" id="PTHR33910:SF1">
    <property type="entry name" value="PROTEIN TRANSLOCASE SUBUNIT SECE"/>
    <property type="match status" value="1"/>
</dbReference>
<dbReference type="PaxDb" id="195103-CPF_2728"/>
<dbReference type="KEGG" id="cpf:CPF_2728"/>
<gene>
    <name evidence="9 10" type="primary">secE</name>
    <name evidence="10" type="ordered locus">CPF_2728</name>
</gene>
<evidence type="ECO:0000313" key="10">
    <source>
        <dbReference type="EMBL" id="ABG83090.1"/>
    </source>
</evidence>
<sequence>MAAKQNVNEKSRGFGITKFFRGVKAEIKRITWPPKEEAKKAIIAVIVFTVISIALIGVMDFVFKNLFELVFGLK</sequence>
<evidence type="ECO:0000256" key="5">
    <source>
        <dbReference type="ARBA" id="ARBA00022927"/>
    </source>
</evidence>
<evidence type="ECO:0000313" key="11">
    <source>
        <dbReference type="Proteomes" id="UP000001823"/>
    </source>
</evidence>
<evidence type="ECO:0000256" key="6">
    <source>
        <dbReference type="ARBA" id="ARBA00022989"/>
    </source>
</evidence>
<dbReference type="PANTHER" id="PTHR33910">
    <property type="entry name" value="PROTEIN TRANSLOCASE SUBUNIT SECE"/>
    <property type="match status" value="1"/>
</dbReference>
<comment type="subunit">
    <text evidence="9">Component of the Sec protein translocase complex. Heterotrimer consisting of SecY, SecE and SecG subunits. The heterotrimers can form oligomers, although 1 heterotrimer is thought to be able to translocate proteins. Interacts with the ribosome. Interacts with SecDF, and other proteins may be involved. Interacts with SecA.</text>
</comment>
<protein>
    <recommendedName>
        <fullName evidence="9">Protein translocase subunit SecE</fullName>
    </recommendedName>
</protein>
<organism evidence="10 11">
    <name type="scientific">Clostridium perfringens (strain ATCC 13124 / DSM 756 / JCM 1290 / NCIMB 6125 / NCTC 8237 / Type A)</name>
    <dbReference type="NCBI Taxonomy" id="195103"/>
    <lineage>
        <taxon>Bacteria</taxon>
        <taxon>Bacillati</taxon>
        <taxon>Bacillota</taxon>
        <taxon>Clostridia</taxon>
        <taxon>Eubacteriales</taxon>
        <taxon>Clostridiaceae</taxon>
        <taxon>Clostridium</taxon>
    </lineage>
</organism>
<evidence type="ECO:0000256" key="9">
    <source>
        <dbReference type="HAMAP-Rule" id="MF_00422"/>
    </source>
</evidence>
<comment type="similarity">
    <text evidence="9">Belongs to the SecE/SEC61-gamma family.</text>
</comment>
<proteinExistence type="inferred from homology"/>
<dbReference type="GeneID" id="93000995"/>
<evidence type="ECO:0000256" key="7">
    <source>
        <dbReference type="ARBA" id="ARBA00023010"/>
    </source>
</evidence>
<reference evidence="10 11" key="1">
    <citation type="journal article" date="2006" name="Genome Res.">
        <title>Skewed genomic variability in strains of the toxigenic bacterial pathogen, Clostridium perfringens.</title>
        <authorList>
            <person name="Myers G.S."/>
            <person name="Rasko D.A."/>
            <person name="Cheung J.K."/>
            <person name="Ravel J."/>
            <person name="Seshadri R."/>
            <person name="Deboy R.T."/>
            <person name="Ren Q."/>
            <person name="Varga J."/>
            <person name="Awad M.M."/>
            <person name="Brinkac L.M."/>
            <person name="Daugherty S.C."/>
            <person name="Haft D.H."/>
            <person name="Dodson R.J."/>
            <person name="Madupu R."/>
            <person name="Nelson W.C."/>
            <person name="Rosovitz M.J."/>
            <person name="Sullivan S.A."/>
            <person name="Khouri H."/>
            <person name="Dimitrov G.I."/>
            <person name="Watkins K.L."/>
            <person name="Mulligan S."/>
            <person name="Benton J."/>
            <person name="Radune D."/>
            <person name="Fisher D.J."/>
            <person name="Atkins H.S."/>
            <person name="Hiscox T."/>
            <person name="Jost B.H."/>
            <person name="Billington S.J."/>
            <person name="Songer J.G."/>
            <person name="McClane B.A."/>
            <person name="Titball R.W."/>
            <person name="Rood J.I."/>
            <person name="Melville S.B."/>
            <person name="Paulsen I.T."/>
        </authorList>
    </citation>
    <scope>NUCLEOTIDE SEQUENCE [LARGE SCALE GENOMIC DNA]</scope>
    <source>
        <strain evidence="11">ATCC 13124 / DSM 756 / JCM 1290 / NCIMB 6125 / NCTC 8237 / S 107 / Type A</strain>
    </source>
</reference>
<name>A0A0H2YQ59_CLOP1</name>
<keyword evidence="6 9" id="KW-1133">Transmembrane helix</keyword>
<keyword evidence="5 9" id="KW-0653">Protein transport</keyword>
<keyword evidence="11" id="KW-1185">Reference proteome</keyword>
<comment type="function">
    <text evidence="9">Essential subunit of the Sec protein translocation channel SecYEG. Clamps together the 2 halves of SecY. May contact the channel plug during translocation.</text>
</comment>
<dbReference type="Gene3D" id="1.20.5.1030">
    <property type="entry name" value="Preprotein translocase secy subunit"/>
    <property type="match status" value="1"/>
</dbReference>
<comment type="subcellular location">
    <subcellularLocation>
        <location evidence="9">Cell membrane</location>
        <topology evidence="9">Single-pass membrane protein</topology>
    </subcellularLocation>
    <subcellularLocation>
        <location evidence="1">Membrane</location>
    </subcellularLocation>
</comment>
<keyword evidence="8 9" id="KW-0472">Membrane</keyword>
<dbReference type="Pfam" id="PF00584">
    <property type="entry name" value="SecE"/>
    <property type="match status" value="1"/>
</dbReference>
<dbReference type="InterPro" id="IPR005807">
    <property type="entry name" value="SecE_bac"/>
</dbReference>
<dbReference type="NCBIfam" id="TIGR00964">
    <property type="entry name" value="secE_bact"/>
    <property type="match status" value="1"/>
</dbReference>
<accession>A0A0H2YQ59</accession>
<dbReference type="GO" id="GO:0006605">
    <property type="term" value="P:protein targeting"/>
    <property type="evidence" value="ECO:0007669"/>
    <property type="project" value="UniProtKB-UniRule"/>
</dbReference>
<dbReference type="RefSeq" id="WP_003479237.1">
    <property type="nucleotide sequence ID" value="NC_008261.1"/>
</dbReference>
<evidence type="ECO:0000256" key="4">
    <source>
        <dbReference type="ARBA" id="ARBA00022692"/>
    </source>
</evidence>
<dbReference type="GO" id="GO:0008320">
    <property type="term" value="F:protein transmembrane transporter activity"/>
    <property type="evidence" value="ECO:0007669"/>
    <property type="project" value="UniProtKB-UniRule"/>
</dbReference>
<dbReference type="STRING" id="195103.CPF_2728"/>
<dbReference type="HAMAP" id="MF_00422">
    <property type="entry name" value="SecE"/>
    <property type="match status" value="1"/>
</dbReference>
<dbReference type="GO" id="GO:0005886">
    <property type="term" value="C:plasma membrane"/>
    <property type="evidence" value="ECO:0007669"/>
    <property type="project" value="UniProtKB-SubCell"/>
</dbReference>
<dbReference type="InterPro" id="IPR001901">
    <property type="entry name" value="Translocase_SecE/Sec61-g"/>
</dbReference>
<dbReference type="eggNOG" id="COG0690">
    <property type="taxonomic scope" value="Bacteria"/>
</dbReference>